<evidence type="ECO:0000313" key="4">
    <source>
        <dbReference type="Proteomes" id="UP000674234"/>
    </source>
</evidence>
<organism evidence="3 4">
    <name type="scientific">Microbispora oryzae</name>
    <dbReference type="NCBI Taxonomy" id="2806554"/>
    <lineage>
        <taxon>Bacteria</taxon>
        <taxon>Bacillati</taxon>
        <taxon>Actinomycetota</taxon>
        <taxon>Actinomycetes</taxon>
        <taxon>Streptosporangiales</taxon>
        <taxon>Streptosporangiaceae</taxon>
        <taxon>Microbispora</taxon>
    </lineage>
</organism>
<evidence type="ECO:0000256" key="1">
    <source>
        <dbReference type="ARBA" id="ARBA00038240"/>
    </source>
</evidence>
<dbReference type="PANTHER" id="PTHR21064">
    <property type="entry name" value="AMINOGLYCOSIDE PHOSPHOTRANSFERASE DOMAIN-CONTAINING PROTEIN-RELATED"/>
    <property type="match status" value="1"/>
</dbReference>
<dbReference type="EMBL" id="JAFCNB010000009">
    <property type="protein sequence ID" value="MBP2705814.1"/>
    <property type="molecule type" value="Genomic_DNA"/>
</dbReference>
<dbReference type="GO" id="GO:0009088">
    <property type="term" value="P:threonine biosynthetic process"/>
    <property type="evidence" value="ECO:0007669"/>
    <property type="project" value="TreeGrafter"/>
</dbReference>
<name>A0A940WHH8_9ACTN</name>
<comment type="similarity">
    <text evidence="1">Belongs to the pseudomonas-type ThrB family.</text>
</comment>
<evidence type="ECO:0000313" key="3">
    <source>
        <dbReference type="EMBL" id="MBP2705814.1"/>
    </source>
</evidence>
<evidence type="ECO:0000259" key="2">
    <source>
        <dbReference type="Pfam" id="PF01636"/>
    </source>
</evidence>
<protein>
    <submittedName>
        <fullName evidence="3">Phosphotransferase</fullName>
    </submittedName>
</protein>
<accession>A0A940WHH8</accession>
<sequence>MELHDLSGGDGVLARVEATARRALTRYGVSPDADVTLLNVSENAVFLVEDAHARTILRVHRLGYHSAEAIASELLWLDALRSDAGIRTPRVLPAGDGTRVVPVAGPGNETRHCVMFELLPGAEPAMDRVAEDFEVLGEITARMHRHARSWARPASFTRFHWDLDAAFGPAPRWGRWQDGVGVDREARAVLSRLEAELRRRLERYGRGPDRYGLIHADLRAANLLVDGTGGTDGKGDAAGTSVIDFDDCGFGWYLYDLGAAVSFVEHDPRVPEMVESWFRGYRKIVDLPADDEAEAWTFVLLRRLMLVAWIGSHPAAAGAGELGAGYTEGSCELAERYLGGASRAGR</sequence>
<dbReference type="RefSeq" id="WP_210157077.1">
    <property type="nucleotide sequence ID" value="NZ_JAFCNB010000009.1"/>
</dbReference>
<comment type="caution">
    <text evidence="3">The sequence shown here is derived from an EMBL/GenBank/DDBJ whole genome shotgun (WGS) entry which is preliminary data.</text>
</comment>
<reference evidence="3" key="1">
    <citation type="submission" date="2021-02" db="EMBL/GenBank/DDBJ databases">
        <title>Draft genome sequence of Microbispora sp. RL4-1S isolated from rice leaves in Thailand.</title>
        <authorList>
            <person name="Muangham S."/>
            <person name="Duangmal K."/>
        </authorList>
    </citation>
    <scope>NUCLEOTIDE SEQUENCE</scope>
    <source>
        <strain evidence="3">RL4-1S</strain>
    </source>
</reference>
<keyword evidence="4" id="KW-1185">Reference proteome</keyword>
<dbReference type="Gene3D" id="3.90.1200.10">
    <property type="match status" value="1"/>
</dbReference>
<dbReference type="InterPro" id="IPR050249">
    <property type="entry name" value="Pseudomonas-type_ThrB"/>
</dbReference>
<proteinExistence type="inferred from homology"/>
<dbReference type="InterPro" id="IPR011009">
    <property type="entry name" value="Kinase-like_dom_sf"/>
</dbReference>
<gene>
    <name evidence="3" type="ORF">JOL79_18525</name>
</gene>
<dbReference type="InterPro" id="IPR002575">
    <property type="entry name" value="Aminoglycoside_PTrfase"/>
</dbReference>
<dbReference type="SUPFAM" id="SSF56112">
    <property type="entry name" value="Protein kinase-like (PK-like)"/>
    <property type="match status" value="1"/>
</dbReference>
<dbReference type="AlphaFoldDB" id="A0A940WHH8"/>
<feature type="domain" description="Aminoglycoside phosphotransferase" evidence="2">
    <location>
        <begin position="41"/>
        <end position="285"/>
    </location>
</feature>
<dbReference type="Proteomes" id="UP000674234">
    <property type="component" value="Unassembled WGS sequence"/>
</dbReference>
<dbReference type="Pfam" id="PF01636">
    <property type="entry name" value="APH"/>
    <property type="match status" value="1"/>
</dbReference>
<dbReference type="PANTHER" id="PTHR21064:SF6">
    <property type="entry name" value="AMINOGLYCOSIDE PHOSPHOTRANSFERASE DOMAIN-CONTAINING PROTEIN"/>
    <property type="match status" value="1"/>
</dbReference>
<dbReference type="GO" id="GO:0004413">
    <property type="term" value="F:homoserine kinase activity"/>
    <property type="evidence" value="ECO:0007669"/>
    <property type="project" value="TreeGrafter"/>
</dbReference>